<dbReference type="AlphaFoldDB" id="A0A813DZA3"/>
<dbReference type="EMBL" id="CAJNNV010005157">
    <property type="protein sequence ID" value="CAE8591730.1"/>
    <property type="molecule type" value="Genomic_DNA"/>
</dbReference>
<feature type="non-terminal residue" evidence="1">
    <location>
        <position position="1"/>
    </location>
</feature>
<reference evidence="1" key="1">
    <citation type="submission" date="2021-02" db="EMBL/GenBank/DDBJ databases">
        <authorList>
            <person name="Dougan E. K."/>
            <person name="Rhodes N."/>
            <person name="Thang M."/>
            <person name="Chan C."/>
        </authorList>
    </citation>
    <scope>NUCLEOTIDE SEQUENCE</scope>
</reference>
<accession>A0A813DZA3</accession>
<gene>
    <name evidence="1" type="ORF">PGLA1383_LOCUS10395</name>
</gene>
<protein>
    <submittedName>
        <fullName evidence="1">Uncharacterized protein</fullName>
    </submittedName>
</protein>
<evidence type="ECO:0000313" key="1">
    <source>
        <dbReference type="EMBL" id="CAE8591730.1"/>
    </source>
</evidence>
<keyword evidence="2" id="KW-1185">Reference proteome</keyword>
<evidence type="ECO:0000313" key="2">
    <source>
        <dbReference type="Proteomes" id="UP000654075"/>
    </source>
</evidence>
<name>A0A813DZA3_POLGL</name>
<dbReference type="Proteomes" id="UP000654075">
    <property type="component" value="Unassembled WGS sequence"/>
</dbReference>
<comment type="caution">
    <text evidence="1">The sequence shown here is derived from an EMBL/GenBank/DDBJ whole genome shotgun (WGS) entry which is preliminary data.</text>
</comment>
<sequence>AEEQQAALLRHFSTEEQEAALELLQHKSKVDSKKQVPKPEWCLTLAPADQATIPACTGVHAEGSCGCMGAQVCGVAAVAHGSWQSYSSACCGCKAGGLPVLLQRASEVDSKKQVPKPEWCLTIAPADQATIPACTGVHAEGSCGCLGAQVCGTAAVAHGSWQSYSSACCGCQAGGLPLALEQLLLQHTSKAERAQVPKPAWCNTIDLGTQATIPACTGVSAEGGCTCMGAQVCGVAEVTQGSWQSYSSACCACHSGGLASAVVPVASHVASAALSAPLAVAAPLASVVAPVASAVVVPAAAAAAAAAVPLGSMSVPAWCWQMSPLDSAQVPACHGGAGGCMCEGVQVCGVGHPLPGSWQAYSSACCGCK</sequence>
<proteinExistence type="predicted"/>
<organism evidence="1 2">
    <name type="scientific">Polarella glacialis</name>
    <name type="common">Dinoflagellate</name>
    <dbReference type="NCBI Taxonomy" id="89957"/>
    <lineage>
        <taxon>Eukaryota</taxon>
        <taxon>Sar</taxon>
        <taxon>Alveolata</taxon>
        <taxon>Dinophyceae</taxon>
        <taxon>Suessiales</taxon>
        <taxon>Suessiaceae</taxon>
        <taxon>Polarella</taxon>
    </lineage>
</organism>